<dbReference type="AlphaFoldDB" id="A0A1I4DGT7"/>
<dbReference type="Proteomes" id="UP000199025">
    <property type="component" value="Unassembled WGS sequence"/>
</dbReference>
<gene>
    <name evidence="1" type="ORF">SAMN05421835_1465</name>
</gene>
<name>A0A1I4DGT7_9PSEU</name>
<accession>A0A1I4DGT7</accession>
<proteinExistence type="predicted"/>
<organism evidence="1 2">
    <name type="scientific">Amycolatopsis sacchari</name>
    <dbReference type="NCBI Taxonomy" id="115433"/>
    <lineage>
        <taxon>Bacteria</taxon>
        <taxon>Bacillati</taxon>
        <taxon>Actinomycetota</taxon>
        <taxon>Actinomycetes</taxon>
        <taxon>Pseudonocardiales</taxon>
        <taxon>Pseudonocardiaceae</taxon>
        <taxon>Amycolatopsis</taxon>
    </lineage>
</organism>
<protein>
    <submittedName>
        <fullName evidence="1">Uncharacterized protein</fullName>
    </submittedName>
</protein>
<evidence type="ECO:0000313" key="1">
    <source>
        <dbReference type="EMBL" id="SFK92109.1"/>
    </source>
</evidence>
<keyword evidence="2" id="KW-1185">Reference proteome</keyword>
<evidence type="ECO:0000313" key="2">
    <source>
        <dbReference type="Proteomes" id="UP000199025"/>
    </source>
</evidence>
<dbReference type="STRING" id="115433.SAMN05421835_1465"/>
<reference evidence="1 2" key="1">
    <citation type="submission" date="2016-10" db="EMBL/GenBank/DDBJ databases">
        <authorList>
            <person name="de Groot N.N."/>
        </authorList>
    </citation>
    <scope>NUCLEOTIDE SEQUENCE [LARGE SCALE GENOMIC DNA]</scope>
    <source>
        <strain evidence="1 2">DSM 44468</strain>
    </source>
</reference>
<dbReference type="EMBL" id="FORP01000046">
    <property type="protein sequence ID" value="SFK92109.1"/>
    <property type="molecule type" value="Genomic_DNA"/>
</dbReference>
<sequence length="51" mass="5608">MPPSFPTTEPGVQLADVLRAVIDELTADPANAWARDIGYRPVWARSPSRES</sequence>